<feature type="transmembrane region" description="Helical" evidence="7">
    <location>
        <begin position="160"/>
        <end position="183"/>
    </location>
</feature>
<evidence type="ECO:0000313" key="9">
    <source>
        <dbReference type="EMBL" id="ADB47655.1"/>
    </source>
</evidence>
<dbReference type="GO" id="GO:0005886">
    <property type="term" value="C:plasma membrane"/>
    <property type="evidence" value="ECO:0007669"/>
    <property type="project" value="UniProtKB-SubCell"/>
</dbReference>
<accession>D2RKQ3</accession>
<evidence type="ECO:0000256" key="7">
    <source>
        <dbReference type="SAM" id="Phobius"/>
    </source>
</evidence>
<dbReference type="STRING" id="591001.Acfer_1294"/>
<evidence type="ECO:0000256" key="5">
    <source>
        <dbReference type="ARBA" id="ARBA00022989"/>
    </source>
</evidence>
<reference evidence="9 10" key="1">
    <citation type="journal article" date="2010" name="Stand. Genomic Sci.">
        <title>Complete genome sequence of Acidaminococcus fermentans type strain (VR4).</title>
        <authorList>
            <person name="Chang Y.J."/>
            <person name="Pukall R."/>
            <person name="Saunders E."/>
            <person name="Lapidus A."/>
            <person name="Copeland A."/>
            <person name="Nolan M."/>
            <person name="Glavina Del Rio T."/>
            <person name="Lucas S."/>
            <person name="Chen F."/>
            <person name="Tice H."/>
            <person name="Cheng J.F."/>
            <person name="Han C."/>
            <person name="Detter J.C."/>
            <person name="Bruce D."/>
            <person name="Goodwin L."/>
            <person name="Pitluck S."/>
            <person name="Mikhailova N."/>
            <person name="Liolios K."/>
            <person name="Pati A."/>
            <person name="Ivanova N."/>
            <person name="Mavromatis K."/>
            <person name="Chen A."/>
            <person name="Palaniappan K."/>
            <person name="Land M."/>
            <person name="Hauser L."/>
            <person name="Jeffries C.D."/>
            <person name="Brettin T."/>
            <person name="Rohde M."/>
            <person name="Goker M."/>
            <person name="Bristow J."/>
            <person name="Eisen J.A."/>
            <person name="Markowitz V."/>
            <person name="Hugenholtz P."/>
            <person name="Kyrpides N.C."/>
            <person name="Klenk H.P."/>
        </authorList>
    </citation>
    <scope>NUCLEOTIDE SEQUENCE [LARGE SCALE GENOMIC DNA]</scope>
    <source>
        <strain evidence="10">ATCC 25085 / DSM 20731 / CCUG 9996 / CIP 106432 / VR4</strain>
    </source>
</reference>
<dbReference type="Gene3D" id="1.20.81.30">
    <property type="entry name" value="Type II secretion system (T2SS), domain F"/>
    <property type="match status" value="2"/>
</dbReference>
<comment type="subcellular location">
    <subcellularLocation>
        <location evidence="1">Cell membrane</location>
        <topology evidence="1">Multi-pass membrane protein</topology>
    </subcellularLocation>
</comment>
<keyword evidence="6 7" id="KW-0472">Membrane</keyword>
<comment type="similarity">
    <text evidence="2">Belongs to the GSP F family.</text>
</comment>
<dbReference type="eggNOG" id="COG1459">
    <property type="taxonomic scope" value="Bacteria"/>
</dbReference>
<feature type="domain" description="Type II secretion system protein GspF" evidence="8">
    <location>
        <begin position="258"/>
        <end position="381"/>
    </location>
</feature>
<feature type="transmembrane region" description="Helical" evidence="7">
    <location>
        <begin position="362"/>
        <end position="386"/>
    </location>
</feature>
<gene>
    <name evidence="9" type="ordered locus">Acfer_1294</name>
</gene>
<evidence type="ECO:0000256" key="2">
    <source>
        <dbReference type="ARBA" id="ARBA00005745"/>
    </source>
</evidence>
<feature type="domain" description="Type II secretion system protein GspF" evidence="8">
    <location>
        <begin position="62"/>
        <end position="184"/>
    </location>
</feature>
<protein>
    <submittedName>
        <fullName evidence="9">Type II secretion system F domain protein</fullName>
    </submittedName>
</protein>
<evidence type="ECO:0000313" key="10">
    <source>
        <dbReference type="Proteomes" id="UP000001902"/>
    </source>
</evidence>
<keyword evidence="4 7" id="KW-0812">Transmembrane</keyword>
<feature type="transmembrane region" description="Helical" evidence="7">
    <location>
        <begin position="189"/>
        <end position="209"/>
    </location>
</feature>
<dbReference type="Pfam" id="PF00482">
    <property type="entry name" value="T2SSF"/>
    <property type="match status" value="2"/>
</dbReference>
<keyword evidence="5 7" id="KW-1133">Transmembrane helix</keyword>
<dbReference type="InterPro" id="IPR003004">
    <property type="entry name" value="GspF/PilC"/>
</dbReference>
<sequence length="393" mass="42874">MKVFSHPLFPFMPVKCPIMTFFFHLGRNWLPPSGMEMGKGGDSMESILQKERSLTDLERETFFRRLGLLLQGGLPILRALGALEGHSGPAVKKLCRSLARSLGRGFSLSQALRQQERQAGNLAAPLAAAGEASGQLPLVFRHLANFYQKKRENQKTVLQACLYPALVLTLALVLGGVFCWLALPLLGDLYGTLGLVPPAGFRLLLALVIQIRDRPWLLGGALALGILGFRQLWKSRDRWLARLPLVKPLVRTFWEIRFLGLLSLLLQGGLPLDRALPQAGEILPPGPFRRCARQLEWAVVAGASLTAAARNQTLLLSPLTVEFAALGEASGHLPALLSEAARLLDQDFQARLKQLRTLLEPVLLLVLALGCAGMLAGLLSPLFALLQGLPLLP</sequence>
<name>D2RKQ3_ACIFV</name>
<proteinExistence type="inferred from homology"/>
<evidence type="ECO:0000259" key="8">
    <source>
        <dbReference type="Pfam" id="PF00482"/>
    </source>
</evidence>
<dbReference type="PANTHER" id="PTHR30012">
    <property type="entry name" value="GENERAL SECRETION PATHWAY PROTEIN"/>
    <property type="match status" value="1"/>
</dbReference>
<dbReference type="AlphaFoldDB" id="D2RKQ3"/>
<organism evidence="9 10">
    <name type="scientific">Acidaminococcus fermentans (strain ATCC 25085 / DSM 20731 / CCUG 9996 / CIP 106432 / VR4)</name>
    <dbReference type="NCBI Taxonomy" id="591001"/>
    <lineage>
        <taxon>Bacteria</taxon>
        <taxon>Bacillati</taxon>
        <taxon>Bacillota</taxon>
        <taxon>Negativicutes</taxon>
        <taxon>Acidaminococcales</taxon>
        <taxon>Acidaminococcaceae</taxon>
        <taxon>Acidaminococcus</taxon>
    </lineage>
</organism>
<evidence type="ECO:0000256" key="3">
    <source>
        <dbReference type="ARBA" id="ARBA00022475"/>
    </source>
</evidence>
<evidence type="ECO:0000256" key="1">
    <source>
        <dbReference type="ARBA" id="ARBA00004651"/>
    </source>
</evidence>
<feature type="transmembrane region" description="Helical" evidence="7">
    <location>
        <begin position="216"/>
        <end position="233"/>
    </location>
</feature>
<dbReference type="Proteomes" id="UP000001902">
    <property type="component" value="Chromosome"/>
</dbReference>
<keyword evidence="10" id="KW-1185">Reference proteome</keyword>
<dbReference type="KEGG" id="afn:Acfer_1294"/>
<dbReference type="InterPro" id="IPR042094">
    <property type="entry name" value="T2SS_GspF_sf"/>
</dbReference>
<dbReference type="HOGENOM" id="CLU_035032_2_2_9"/>
<dbReference type="PANTHER" id="PTHR30012:SF0">
    <property type="entry name" value="TYPE II SECRETION SYSTEM PROTEIN F-RELATED"/>
    <property type="match status" value="1"/>
</dbReference>
<keyword evidence="3" id="KW-1003">Cell membrane</keyword>
<dbReference type="InterPro" id="IPR018076">
    <property type="entry name" value="T2SS_GspF_dom"/>
</dbReference>
<evidence type="ECO:0000256" key="6">
    <source>
        <dbReference type="ARBA" id="ARBA00023136"/>
    </source>
</evidence>
<evidence type="ECO:0000256" key="4">
    <source>
        <dbReference type="ARBA" id="ARBA00022692"/>
    </source>
</evidence>
<dbReference type="EMBL" id="CP001859">
    <property type="protein sequence ID" value="ADB47655.1"/>
    <property type="molecule type" value="Genomic_DNA"/>
</dbReference>